<feature type="region of interest" description="Disordered" evidence="1">
    <location>
        <begin position="1"/>
        <end position="85"/>
    </location>
</feature>
<dbReference type="AlphaFoldDB" id="A0A8C9NK45"/>
<dbReference type="Ensembl" id="ENSSCAT00000021518.1">
    <property type="protein sequence ID" value="ENSSCAP00000019268.1"/>
    <property type="gene ID" value="ENSSCAG00000013909.1"/>
</dbReference>
<sequence length="185" mass="19427">MAATVERRLAQFRAARGSAAAAPRPDEPPGKATAPEAAEGPRAAAEGPGGGAQVSTEAGGGCGGRPEPDAASPRRLRRSGPAQPPLPLWARPAAAEGAAVGPCCWRCLRSWSYGLPYFVLSLLYWMYAGTRGPAERRPGELSAVLRLQPRLRRHRRDADGRARSEPGAALPARRGQLAPDPAGLR</sequence>
<dbReference type="Proteomes" id="UP000694409">
    <property type="component" value="Unassembled WGS sequence"/>
</dbReference>
<evidence type="ECO:0000313" key="3">
    <source>
        <dbReference type="Proteomes" id="UP000694409"/>
    </source>
</evidence>
<name>A0A8C9NK45_SERCA</name>
<reference evidence="2" key="1">
    <citation type="submission" date="2025-08" db="UniProtKB">
        <authorList>
            <consortium name="Ensembl"/>
        </authorList>
    </citation>
    <scope>IDENTIFICATION</scope>
</reference>
<organism evidence="2 3">
    <name type="scientific">Serinus canaria</name>
    <name type="common">Island canary</name>
    <name type="synonym">Fringilla canaria</name>
    <dbReference type="NCBI Taxonomy" id="9135"/>
    <lineage>
        <taxon>Eukaryota</taxon>
        <taxon>Metazoa</taxon>
        <taxon>Chordata</taxon>
        <taxon>Craniata</taxon>
        <taxon>Vertebrata</taxon>
        <taxon>Euteleostomi</taxon>
        <taxon>Archelosauria</taxon>
        <taxon>Archosauria</taxon>
        <taxon>Dinosauria</taxon>
        <taxon>Saurischia</taxon>
        <taxon>Theropoda</taxon>
        <taxon>Coelurosauria</taxon>
        <taxon>Aves</taxon>
        <taxon>Neognathae</taxon>
        <taxon>Neoaves</taxon>
        <taxon>Telluraves</taxon>
        <taxon>Australaves</taxon>
        <taxon>Passeriformes</taxon>
        <taxon>Passeroidea</taxon>
        <taxon>Fringillidae</taxon>
        <taxon>Carduelinae</taxon>
        <taxon>Serinus</taxon>
    </lineage>
</organism>
<proteinExistence type="predicted"/>
<accession>A0A8C9NK45</accession>
<feature type="compositionally biased region" description="Gly residues" evidence="1">
    <location>
        <begin position="47"/>
        <end position="64"/>
    </location>
</feature>
<evidence type="ECO:0000256" key="1">
    <source>
        <dbReference type="SAM" id="MobiDB-lite"/>
    </source>
</evidence>
<keyword evidence="3" id="KW-1185">Reference proteome</keyword>
<protein>
    <submittedName>
        <fullName evidence="2">Uncharacterized protein</fullName>
    </submittedName>
</protein>
<evidence type="ECO:0000313" key="2">
    <source>
        <dbReference type="Ensembl" id="ENSSCAP00000019268.1"/>
    </source>
</evidence>
<feature type="region of interest" description="Disordered" evidence="1">
    <location>
        <begin position="152"/>
        <end position="185"/>
    </location>
</feature>
<feature type="compositionally biased region" description="Low complexity" evidence="1">
    <location>
        <begin position="11"/>
        <end position="23"/>
    </location>
</feature>
<reference evidence="2" key="2">
    <citation type="submission" date="2025-09" db="UniProtKB">
        <authorList>
            <consortium name="Ensembl"/>
        </authorList>
    </citation>
    <scope>IDENTIFICATION</scope>
</reference>
<feature type="compositionally biased region" description="Low complexity" evidence="1">
    <location>
        <begin position="32"/>
        <end position="46"/>
    </location>
</feature>